<dbReference type="GO" id="GO:0050525">
    <property type="term" value="F:cutinase activity"/>
    <property type="evidence" value="ECO:0007669"/>
    <property type="project" value="UniProtKB-EC"/>
</dbReference>
<dbReference type="SUPFAM" id="SSF53474">
    <property type="entry name" value="alpha/beta-Hydrolases"/>
    <property type="match status" value="1"/>
</dbReference>
<dbReference type="Proteomes" id="UP001280581">
    <property type="component" value="Unassembled WGS sequence"/>
</dbReference>
<keyword evidence="5" id="KW-0964">Secreted</keyword>
<evidence type="ECO:0000256" key="9">
    <source>
        <dbReference type="ARBA" id="ARBA00034045"/>
    </source>
</evidence>
<evidence type="ECO:0000256" key="10">
    <source>
        <dbReference type="PIRSR" id="PIRSR611150-2"/>
    </source>
</evidence>
<evidence type="ECO:0000256" key="8">
    <source>
        <dbReference type="ARBA" id="ARBA00023157"/>
    </source>
</evidence>
<comment type="similarity">
    <text evidence="2">Belongs to the cutinase family.</text>
</comment>
<evidence type="ECO:0000256" key="4">
    <source>
        <dbReference type="ARBA" id="ARBA00022487"/>
    </source>
</evidence>
<dbReference type="EC" id="3.1.1.74" evidence="3"/>
<feature type="disulfide bond" evidence="10">
    <location>
        <begin position="183"/>
        <end position="190"/>
    </location>
</feature>
<keyword evidence="13" id="KW-1185">Reference proteome</keyword>
<dbReference type="InterPro" id="IPR011150">
    <property type="entry name" value="Cutinase_monf"/>
</dbReference>
<dbReference type="GO" id="GO:0005576">
    <property type="term" value="C:extracellular region"/>
    <property type="evidence" value="ECO:0007669"/>
    <property type="project" value="UniProtKB-SubCell"/>
</dbReference>
<evidence type="ECO:0000256" key="11">
    <source>
        <dbReference type="SAM" id="SignalP"/>
    </source>
</evidence>
<dbReference type="Pfam" id="PF01083">
    <property type="entry name" value="Cutinase"/>
    <property type="match status" value="2"/>
</dbReference>
<keyword evidence="6 11" id="KW-0732">Signal</keyword>
<evidence type="ECO:0000256" key="6">
    <source>
        <dbReference type="ARBA" id="ARBA00022729"/>
    </source>
</evidence>
<evidence type="ECO:0000256" key="7">
    <source>
        <dbReference type="ARBA" id="ARBA00022801"/>
    </source>
</evidence>
<proteinExistence type="inferred from homology"/>
<evidence type="ECO:0000256" key="2">
    <source>
        <dbReference type="ARBA" id="ARBA00007534"/>
    </source>
</evidence>
<comment type="catalytic activity">
    <reaction evidence="9">
        <text>cutin + H2O = cutin monomers.</text>
        <dbReference type="EC" id="3.1.1.74"/>
    </reaction>
</comment>
<sequence>MIALLLFAVLPLNALAAVLTTDRLPLADISQAQLSSFIRFSEASASFNTNQRPLASSNSFAGNQNDIIDATCKPVTLLFAKGTTEDGSMGALVGPPLAQALGLAIGADNLAVQGVDYDASVEGFLTGGDPRGIAGYDQGAQLLRNAVTLLDDDEKAFVKAAVLLGDPMNGESFAGLTNVKSICHKRDSICAGGKIVDESHLTYH</sequence>
<feature type="non-terminal residue" evidence="12">
    <location>
        <position position="204"/>
    </location>
</feature>
<evidence type="ECO:0000256" key="5">
    <source>
        <dbReference type="ARBA" id="ARBA00022525"/>
    </source>
</evidence>
<evidence type="ECO:0000313" key="12">
    <source>
        <dbReference type="EMBL" id="KAK3197292.1"/>
    </source>
</evidence>
<dbReference type="PROSITE" id="PS00931">
    <property type="entry name" value="CUTINASE_2"/>
    <property type="match status" value="1"/>
</dbReference>
<dbReference type="GO" id="GO:0016052">
    <property type="term" value="P:carbohydrate catabolic process"/>
    <property type="evidence" value="ECO:0007669"/>
    <property type="project" value="TreeGrafter"/>
</dbReference>
<feature type="chain" id="PRO_5043007297" description="cutinase" evidence="11">
    <location>
        <begin position="17"/>
        <end position="204"/>
    </location>
</feature>
<dbReference type="InterPro" id="IPR029058">
    <property type="entry name" value="AB_hydrolase_fold"/>
</dbReference>
<comment type="subcellular location">
    <subcellularLocation>
        <location evidence="1">Secreted</location>
    </subcellularLocation>
</comment>
<dbReference type="InterPro" id="IPR000675">
    <property type="entry name" value="Cutinase/axe"/>
</dbReference>
<comment type="caution">
    <text evidence="12">The sequence shown here is derived from an EMBL/GenBank/DDBJ whole genome shotgun (WGS) entry which is preliminary data.</text>
</comment>
<feature type="signal peptide" evidence="11">
    <location>
        <begin position="1"/>
        <end position="16"/>
    </location>
</feature>
<accession>A0AAN6RCR6</accession>
<dbReference type="PANTHER" id="PTHR48250">
    <property type="entry name" value="CUTINASE 2-RELATED"/>
    <property type="match status" value="1"/>
</dbReference>
<dbReference type="Gene3D" id="3.40.50.1820">
    <property type="entry name" value="alpha/beta hydrolase"/>
    <property type="match status" value="1"/>
</dbReference>
<evidence type="ECO:0000256" key="1">
    <source>
        <dbReference type="ARBA" id="ARBA00004613"/>
    </source>
</evidence>
<gene>
    <name evidence="12" type="ORF">GRF29_1536g1288076</name>
</gene>
<keyword evidence="4" id="KW-0719">Serine esterase</keyword>
<dbReference type="InterPro" id="IPR043579">
    <property type="entry name" value="CUTINASE_2"/>
</dbReference>
<evidence type="ECO:0000256" key="3">
    <source>
        <dbReference type="ARBA" id="ARBA00013095"/>
    </source>
</evidence>
<dbReference type="PANTHER" id="PTHR48250:SF2">
    <property type="entry name" value="CUTINASE"/>
    <property type="match status" value="1"/>
</dbReference>
<keyword evidence="8 10" id="KW-1015">Disulfide bond</keyword>
<reference evidence="12 13" key="1">
    <citation type="submission" date="2021-02" db="EMBL/GenBank/DDBJ databases">
        <title>Genome assembly of Pseudopithomyces chartarum.</title>
        <authorList>
            <person name="Jauregui R."/>
            <person name="Singh J."/>
            <person name="Voisey C."/>
        </authorList>
    </citation>
    <scope>NUCLEOTIDE SEQUENCE [LARGE SCALE GENOMIC DNA]</scope>
    <source>
        <strain evidence="12 13">AGR01</strain>
    </source>
</reference>
<name>A0AAN6RCR6_9PLEO</name>
<organism evidence="12 13">
    <name type="scientific">Pseudopithomyces chartarum</name>
    <dbReference type="NCBI Taxonomy" id="1892770"/>
    <lineage>
        <taxon>Eukaryota</taxon>
        <taxon>Fungi</taxon>
        <taxon>Dikarya</taxon>
        <taxon>Ascomycota</taxon>
        <taxon>Pezizomycotina</taxon>
        <taxon>Dothideomycetes</taxon>
        <taxon>Pleosporomycetidae</taxon>
        <taxon>Pleosporales</taxon>
        <taxon>Massarineae</taxon>
        <taxon>Didymosphaeriaceae</taxon>
        <taxon>Pseudopithomyces</taxon>
    </lineage>
</organism>
<keyword evidence="7" id="KW-0378">Hydrolase</keyword>
<dbReference type="EMBL" id="WVTA01000021">
    <property type="protein sequence ID" value="KAK3197292.1"/>
    <property type="molecule type" value="Genomic_DNA"/>
</dbReference>
<dbReference type="AlphaFoldDB" id="A0AAN6RCR6"/>
<protein>
    <recommendedName>
        <fullName evidence="3">cutinase</fullName>
        <ecNumber evidence="3">3.1.1.74</ecNumber>
    </recommendedName>
</protein>
<dbReference type="SMART" id="SM01110">
    <property type="entry name" value="Cutinase"/>
    <property type="match status" value="1"/>
</dbReference>
<evidence type="ECO:0000313" key="13">
    <source>
        <dbReference type="Proteomes" id="UP001280581"/>
    </source>
</evidence>